<gene>
    <name evidence="2" type="ORF">SMC1_09220</name>
</gene>
<dbReference type="AlphaFoldDB" id="A0A398DUU5"/>
<comment type="caution">
    <text evidence="2">The sequence shown here is derived from an EMBL/GenBank/DDBJ whole genome shotgun (WGS) entry which is preliminary data.</text>
</comment>
<feature type="compositionally biased region" description="Pro residues" evidence="1">
    <location>
        <begin position="112"/>
        <end position="123"/>
    </location>
</feature>
<accession>A0A398DUU5</accession>
<reference evidence="2 3" key="1">
    <citation type="submission" date="2018-09" db="EMBL/GenBank/DDBJ databases">
        <title>Discovery and Ecogenomic Context for Candidatus Cryosericales, a Global Caldiserica Order Active in Thawing Permafrost.</title>
        <authorList>
            <person name="Martinez M.A."/>
            <person name="Woodcroft B.J."/>
            <person name="Ignacio Espinoza J.C."/>
            <person name="Zayed A."/>
            <person name="Singleton C.M."/>
            <person name="Boyd J."/>
            <person name="Li Y.-F."/>
            <person name="Purvine S."/>
            <person name="Maughan H."/>
            <person name="Hodgkins S.B."/>
            <person name="Anderson D."/>
            <person name="Sederholm M."/>
            <person name="Temperton B."/>
            <person name="Saleska S.R."/>
            <person name="Tyson G.W."/>
            <person name="Rich V.I."/>
        </authorList>
    </citation>
    <scope>NUCLEOTIDE SEQUENCE [LARGE SCALE GENOMIC DNA]</scope>
    <source>
        <strain evidence="2 3">SMC1</strain>
    </source>
</reference>
<feature type="compositionally biased region" description="Low complexity" evidence="1">
    <location>
        <begin position="75"/>
        <end position="94"/>
    </location>
</feature>
<evidence type="ECO:0000313" key="3">
    <source>
        <dbReference type="Proteomes" id="UP000266113"/>
    </source>
</evidence>
<sequence>MLSGGTMADLIATFNASTGWSGKTITYEDGQFILEGQGPVTPADVLRYADQAQLQWARPELGDWVRQVAAGPATPAAHTAAAGTATEQAGAHGADAVSTETEAQAPAVAPLVRPPAQQPPPSSVPASGAGPSLQPVPMQADSLCPVCRQASLQATTVKGGLSGRHHPALLCPVCGATLVQDKGDASRFKLDKTHWPSLPAWKIYAHKMLSVGEWRRIAGGGDSDEEQADLDLHVALDRLRQGRVPITSGQEVPILLKAGERALFVCDGITLREPRSVTTGYYGGPSLHVAKGLTLRTGAFRTQSHEELKEIDRGKLVLTSKRLVFAGARRTVEAALPKLTAVEAYSDAIAIRRTGKAKTEVFLGLDRGAYTFTVEGRTHSEPFSGLILKYAIEGLLAQGG</sequence>
<keyword evidence="3" id="KW-1185">Reference proteome</keyword>
<proteinExistence type="predicted"/>
<dbReference type="OrthoDB" id="1026409at2"/>
<dbReference type="EMBL" id="QXIY01000043">
    <property type="protein sequence ID" value="RIE15868.1"/>
    <property type="molecule type" value="Genomic_DNA"/>
</dbReference>
<name>A0A398DUU5_9BACT</name>
<protein>
    <submittedName>
        <fullName evidence="2">Uncharacterized protein</fullName>
    </submittedName>
</protein>
<dbReference type="RefSeq" id="WP_119086481.1">
    <property type="nucleotide sequence ID" value="NZ_QXIY01000043.1"/>
</dbReference>
<evidence type="ECO:0000313" key="2">
    <source>
        <dbReference type="EMBL" id="RIE15868.1"/>
    </source>
</evidence>
<feature type="region of interest" description="Disordered" evidence="1">
    <location>
        <begin position="75"/>
        <end position="137"/>
    </location>
</feature>
<feature type="compositionally biased region" description="Low complexity" evidence="1">
    <location>
        <begin position="124"/>
        <end position="133"/>
    </location>
</feature>
<evidence type="ECO:0000256" key="1">
    <source>
        <dbReference type="SAM" id="MobiDB-lite"/>
    </source>
</evidence>
<organism evidence="2 3">
    <name type="scientific">Candidatus Cryosericum septentrionale</name>
    <dbReference type="NCBI Taxonomy" id="2290913"/>
    <lineage>
        <taxon>Bacteria</taxon>
        <taxon>Pseudomonadati</taxon>
        <taxon>Caldisericota/Cryosericota group</taxon>
        <taxon>Candidatus Cryosericota</taxon>
        <taxon>Candidatus Cryosericia</taxon>
        <taxon>Candidatus Cryosericales</taxon>
        <taxon>Candidatus Cryosericaceae</taxon>
        <taxon>Candidatus Cryosericum</taxon>
    </lineage>
</organism>
<dbReference type="Proteomes" id="UP000266113">
    <property type="component" value="Unassembled WGS sequence"/>
</dbReference>